<dbReference type="STRING" id="34061.B0189_09750"/>
<dbReference type="AlphaFoldDB" id="A0A1N7G3Z5"/>
<dbReference type="Proteomes" id="UP000187495">
    <property type="component" value="Unassembled WGS sequence"/>
</dbReference>
<feature type="transmembrane region" description="Helical" evidence="1">
    <location>
        <begin position="43"/>
        <end position="60"/>
    </location>
</feature>
<keyword evidence="1" id="KW-0472">Membrane</keyword>
<sequence>MSRLAKINIAGLLKSSLGWFFAVICAVFVYFAVNALTLDYKKTGVRLVLWAELSFLFLYLRQQNRARFLQRVIAITSLGMVALLIFVLILFLYNPKAGFSSNFKWIFFYYGIGTPLGVLFYFIHHKSHRQS</sequence>
<gene>
    <name evidence="2" type="ORF">SAMN02745664_1238</name>
</gene>
<evidence type="ECO:0000313" key="2">
    <source>
        <dbReference type="EMBL" id="SIS07281.1"/>
    </source>
</evidence>
<evidence type="ECO:0000313" key="3">
    <source>
        <dbReference type="Proteomes" id="UP000187495"/>
    </source>
</evidence>
<proteinExistence type="predicted"/>
<evidence type="ECO:0000256" key="1">
    <source>
        <dbReference type="SAM" id="Phobius"/>
    </source>
</evidence>
<reference evidence="3" key="1">
    <citation type="submission" date="2017-01" db="EMBL/GenBank/DDBJ databases">
        <authorList>
            <person name="Varghese N."/>
            <person name="Submissions S."/>
        </authorList>
    </citation>
    <scope>NUCLEOTIDE SEQUENCE [LARGE SCALE GENOMIC DNA]</scope>
    <source>
        <strain evidence="3">DSM 21768</strain>
    </source>
</reference>
<organism evidence="2 3">
    <name type="scientific">Moraxella cuniculi DSM 21768</name>
    <dbReference type="NCBI Taxonomy" id="1122245"/>
    <lineage>
        <taxon>Bacteria</taxon>
        <taxon>Pseudomonadati</taxon>
        <taxon>Pseudomonadota</taxon>
        <taxon>Gammaproteobacteria</taxon>
        <taxon>Moraxellales</taxon>
        <taxon>Moraxellaceae</taxon>
        <taxon>Moraxella</taxon>
    </lineage>
</organism>
<feature type="transmembrane region" description="Helical" evidence="1">
    <location>
        <begin position="105"/>
        <end position="123"/>
    </location>
</feature>
<keyword evidence="1" id="KW-1133">Transmembrane helix</keyword>
<name>A0A1N7G3Z5_9GAMM</name>
<dbReference type="RefSeq" id="WP_076556105.1">
    <property type="nucleotide sequence ID" value="NZ_FTNU01000023.1"/>
</dbReference>
<keyword evidence="1" id="KW-0812">Transmembrane</keyword>
<dbReference type="EMBL" id="FTNU01000023">
    <property type="protein sequence ID" value="SIS07281.1"/>
    <property type="molecule type" value="Genomic_DNA"/>
</dbReference>
<feature type="transmembrane region" description="Helical" evidence="1">
    <location>
        <begin position="72"/>
        <end position="93"/>
    </location>
</feature>
<feature type="transmembrane region" description="Helical" evidence="1">
    <location>
        <begin position="12"/>
        <end position="31"/>
    </location>
</feature>
<protein>
    <submittedName>
        <fullName evidence="2">Uncharacterized protein</fullName>
    </submittedName>
</protein>
<accession>A0A1N7G3Z5</accession>
<keyword evidence="3" id="KW-1185">Reference proteome</keyword>